<name>A0A835P7D2_VANPL</name>
<protein>
    <submittedName>
        <fullName evidence="1">Uncharacterized protein</fullName>
    </submittedName>
</protein>
<dbReference type="EMBL" id="JADCNM010000595">
    <property type="protein sequence ID" value="KAG0446276.1"/>
    <property type="molecule type" value="Genomic_DNA"/>
</dbReference>
<sequence length="121" mass="13762">MASRFAGLERNFEREDLLDVMLSRKDSGQSCQPNTFPAVDGFCKTCQPPAAKFTRRHRDEDEDNSYQHFVHRTTVCCCQGLASGSDPELFVEEASDRCQDETGPMVMPLMRGKKDRVRKVN</sequence>
<accession>A0A835P7D2</accession>
<evidence type="ECO:0000313" key="4">
    <source>
        <dbReference type="Proteomes" id="UP000639772"/>
    </source>
</evidence>
<dbReference type="Proteomes" id="UP000636800">
    <property type="component" value="Unassembled WGS sequence"/>
</dbReference>
<keyword evidence="3" id="KW-1185">Reference proteome</keyword>
<evidence type="ECO:0000313" key="1">
    <source>
        <dbReference type="EMBL" id="KAG0446268.1"/>
    </source>
</evidence>
<evidence type="ECO:0000313" key="3">
    <source>
        <dbReference type="Proteomes" id="UP000636800"/>
    </source>
</evidence>
<comment type="caution">
    <text evidence="1">The sequence shown here is derived from an EMBL/GenBank/DDBJ whole genome shotgun (WGS) entry which is preliminary data.</text>
</comment>
<reference evidence="3 4" key="1">
    <citation type="journal article" date="2020" name="Nat. Food">
        <title>A phased Vanilla planifolia genome enables genetic improvement of flavour and production.</title>
        <authorList>
            <person name="Hasing T."/>
            <person name="Tang H."/>
            <person name="Brym M."/>
            <person name="Khazi F."/>
            <person name="Huang T."/>
            <person name="Chambers A.H."/>
        </authorList>
    </citation>
    <scope>NUCLEOTIDE SEQUENCE [LARGE SCALE GENOMIC DNA]</scope>
    <source>
        <tissue evidence="1">Leaf</tissue>
    </source>
</reference>
<gene>
    <name evidence="1" type="ORF">HPP92_028913</name>
    <name evidence="2" type="ORF">HPP92_028923</name>
</gene>
<proteinExistence type="predicted"/>
<evidence type="ECO:0000313" key="2">
    <source>
        <dbReference type="EMBL" id="KAG0446276.1"/>
    </source>
</evidence>
<dbReference type="Proteomes" id="UP000639772">
    <property type="component" value="Unassembled WGS sequence"/>
</dbReference>
<dbReference type="EMBL" id="JADCNL010000594">
    <property type="protein sequence ID" value="KAG0446268.1"/>
    <property type="molecule type" value="Genomic_DNA"/>
</dbReference>
<dbReference type="AlphaFoldDB" id="A0A835P7D2"/>
<organism evidence="1 3">
    <name type="scientific">Vanilla planifolia</name>
    <name type="common">Vanilla</name>
    <dbReference type="NCBI Taxonomy" id="51239"/>
    <lineage>
        <taxon>Eukaryota</taxon>
        <taxon>Viridiplantae</taxon>
        <taxon>Streptophyta</taxon>
        <taxon>Embryophyta</taxon>
        <taxon>Tracheophyta</taxon>
        <taxon>Spermatophyta</taxon>
        <taxon>Magnoliopsida</taxon>
        <taxon>Liliopsida</taxon>
        <taxon>Asparagales</taxon>
        <taxon>Orchidaceae</taxon>
        <taxon>Vanilloideae</taxon>
        <taxon>Vanilleae</taxon>
        <taxon>Vanilla</taxon>
    </lineage>
</organism>